<gene>
    <name evidence="2" type="ORF">GFSPODELE1_LOCUS11164</name>
</gene>
<dbReference type="Proteomes" id="UP001497453">
    <property type="component" value="Chromosome 9"/>
</dbReference>
<protein>
    <submittedName>
        <fullName evidence="2">Uncharacterized protein</fullName>
    </submittedName>
</protein>
<feature type="transmembrane region" description="Helical" evidence="1">
    <location>
        <begin position="59"/>
        <end position="80"/>
    </location>
</feature>
<organism evidence="2 3">
    <name type="scientific">Somion occarium</name>
    <dbReference type="NCBI Taxonomy" id="3059160"/>
    <lineage>
        <taxon>Eukaryota</taxon>
        <taxon>Fungi</taxon>
        <taxon>Dikarya</taxon>
        <taxon>Basidiomycota</taxon>
        <taxon>Agaricomycotina</taxon>
        <taxon>Agaricomycetes</taxon>
        <taxon>Polyporales</taxon>
        <taxon>Cerrenaceae</taxon>
        <taxon>Somion</taxon>
    </lineage>
</organism>
<proteinExistence type="predicted"/>
<keyword evidence="1" id="KW-1133">Transmembrane helix</keyword>
<dbReference type="EMBL" id="OZ037952">
    <property type="protein sequence ID" value="CAL1717318.1"/>
    <property type="molecule type" value="Genomic_DNA"/>
</dbReference>
<evidence type="ECO:0000313" key="3">
    <source>
        <dbReference type="Proteomes" id="UP001497453"/>
    </source>
</evidence>
<keyword evidence="3" id="KW-1185">Reference proteome</keyword>
<keyword evidence="1" id="KW-0812">Transmembrane</keyword>
<feature type="transmembrane region" description="Helical" evidence="1">
    <location>
        <begin position="31"/>
        <end position="53"/>
    </location>
</feature>
<evidence type="ECO:0000313" key="2">
    <source>
        <dbReference type="EMBL" id="CAL1717318.1"/>
    </source>
</evidence>
<evidence type="ECO:0000256" key="1">
    <source>
        <dbReference type="SAM" id="Phobius"/>
    </source>
</evidence>
<reference evidence="3" key="1">
    <citation type="submission" date="2024-04" db="EMBL/GenBank/DDBJ databases">
        <authorList>
            <person name="Shaw F."/>
            <person name="Minotto A."/>
        </authorList>
    </citation>
    <scope>NUCLEOTIDE SEQUENCE [LARGE SCALE GENOMIC DNA]</scope>
</reference>
<keyword evidence="1" id="KW-0472">Membrane</keyword>
<name>A0ABP1EBC2_9APHY</name>
<sequence length="216" mass="24255">MRGSMAQRRPLLVPFPTPSWKSTLPLLGTSLTLQWLTFVKLCFFVTRVLVFATPHSHPISLLLFLVFDMSLLLHFQLIFLHNVHPHNLLQLMEPHRDTIQKHTKNAVSGLKSSCVSGYDWHEATCTNAPRLPPREDHNARRNIPTKRLNKPGAILAAFNAVSLANGLKAHERSTYIVLSISISAKLRSSTMNVLVAVATEPGTRMRKLDPPCRSQN</sequence>
<accession>A0ABP1EBC2</accession>